<dbReference type="OMA" id="VCCNEMD"/>
<evidence type="ECO:0000256" key="10">
    <source>
        <dbReference type="SAM" id="SignalP"/>
    </source>
</evidence>
<dbReference type="eggNOG" id="ENOG502SJT6">
    <property type="taxonomic scope" value="Eukaryota"/>
</dbReference>
<dbReference type="InterPro" id="IPR013320">
    <property type="entry name" value="ConA-like_dom_sf"/>
</dbReference>
<dbReference type="PRINTS" id="PR00734">
    <property type="entry name" value="GLHYDRLASE7"/>
</dbReference>
<dbReference type="AlphaFoldDB" id="A0A066WXW3"/>
<dbReference type="InterPro" id="IPR037019">
    <property type="entry name" value="Glyco_hydro_7_sf"/>
</dbReference>
<proteinExistence type="inferred from homology"/>
<feature type="chain" id="PRO_5001629542" description="Glucanase" evidence="10">
    <location>
        <begin position="19"/>
        <end position="418"/>
    </location>
</feature>
<evidence type="ECO:0000313" key="11">
    <source>
        <dbReference type="EMBL" id="KDN60249.1"/>
    </source>
</evidence>
<keyword evidence="6" id="KW-0119">Carbohydrate metabolism</keyword>
<evidence type="ECO:0000256" key="3">
    <source>
        <dbReference type="ARBA" id="ARBA00022801"/>
    </source>
</evidence>
<dbReference type="EC" id="3.2.1.-" evidence="9"/>
<dbReference type="CDD" id="cd07999">
    <property type="entry name" value="GH7_CBH_EG"/>
    <property type="match status" value="1"/>
</dbReference>
<comment type="catalytic activity">
    <reaction evidence="1">
        <text>Endohydrolysis of (1-&gt;4)-beta-D-glucosidic linkages in cellulose, lichenin and cereal beta-D-glucans.</text>
        <dbReference type="EC" id="3.2.1.4"/>
    </reaction>
</comment>
<keyword evidence="8 9" id="KW-0624">Polysaccharide degradation</keyword>
<evidence type="ECO:0000256" key="8">
    <source>
        <dbReference type="ARBA" id="ARBA00023326"/>
    </source>
</evidence>
<accession>A0A066WXW3</accession>
<dbReference type="PANTHER" id="PTHR33753:SF1">
    <property type="entry name" value="ENDO-BETA-1,4-GLUCANASE CELB"/>
    <property type="match status" value="1"/>
</dbReference>
<organism evidence="11 12">
    <name type="scientific">Colletotrichum sublineola</name>
    <name type="common">Sorghum anthracnose fungus</name>
    <dbReference type="NCBI Taxonomy" id="1173701"/>
    <lineage>
        <taxon>Eukaryota</taxon>
        <taxon>Fungi</taxon>
        <taxon>Dikarya</taxon>
        <taxon>Ascomycota</taxon>
        <taxon>Pezizomycotina</taxon>
        <taxon>Sordariomycetes</taxon>
        <taxon>Hypocreomycetidae</taxon>
        <taxon>Glomerellales</taxon>
        <taxon>Glomerellaceae</taxon>
        <taxon>Colletotrichum</taxon>
        <taxon>Colletotrichum graminicola species complex</taxon>
    </lineage>
</organism>
<keyword evidence="4 9" id="KW-0136">Cellulose degradation</keyword>
<dbReference type="InterPro" id="IPR001722">
    <property type="entry name" value="Glyco_hydro_7"/>
</dbReference>
<keyword evidence="5" id="KW-0325">Glycoprotein</keyword>
<name>A0A066WXW3_COLSU</name>
<gene>
    <name evidence="11" type="ORF">CSUB01_12201</name>
</gene>
<dbReference type="SUPFAM" id="SSF49899">
    <property type="entry name" value="Concanavalin A-like lectins/glucanases"/>
    <property type="match status" value="1"/>
</dbReference>
<dbReference type="GO" id="GO:0030245">
    <property type="term" value="P:cellulose catabolic process"/>
    <property type="evidence" value="ECO:0007669"/>
    <property type="project" value="UniProtKB-KW"/>
</dbReference>
<comment type="caution">
    <text evidence="11">The sequence shown here is derived from an EMBL/GenBank/DDBJ whole genome shotgun (WGS) entry which is preliminary data.</text>
</comment>
<evidence type="ECO:0000256" key="5">
    <source>
        <dbReference type="ARBA" id="ARBA00023180"/>
    </source>
</evidence>
<dbReference type="EMBL" id="JMSE01001537">
    <property type="protein sequence ID" value="KDN60249.1"/>
    <property type="molecule type" value="Genomic_DNA"/>
</dbReference>
<dbReference type="PANTHER" id="PTHR33753">
    <property type="entry name" value="1,4-BETA-D-GLUCAN CELLOBIOHYDROLASE B"/>
    <property type="match status" value="1"/>
</dbReference>
<dbReference type="Pfam" id="PF00840">
    <property type="entry name" value="Glyco_hydro_7"/>
    <property type="match status" value="1"/>
</dbReference>
<keyword evidence="12" id="KW-1185">Reference proteome</keyword>
<dbReference type="Gene3D" id="2.70.100.10">
    <property type="entry name" value="Glycoside hydrolase, family 7, domain"/>
    <property type="match status" value="1"/>
</dbReference>
<feature type="signal peptide" evidence="10">
    <location>
        <begin position="1"/>
        <end position="18"/>
    </location>
</feature>
<keyword evidence="7 9" id="KW-0326">Glycosidase</keyword>
<protein>
    <recommendedName>
        <fullName evidence="9">Glucanase</fullName>
        <ecNumber evidence="9">3.2.1.-</ecNumber>
    </recommendedName>
</protein>
<sequence length="418" mass="45715">MELFTISLFLLLCNLVSGQAPGKSTDNHPKLETFRCTVNDGCQKQTNYIVADYSQHEVRTASGVSCVNRDNPPNSTACTTPEECASNCVIEAISDYSAVAVNTSGTDIQMRIFNDTGAEIRPRVYLLEESKERYEMISLTGAEFTFDVDMTKLPCGLNAALYLSEMPSDGGKSSSSLNKLGPSWGTGYCDAQCFKTSFINGVGNFEGKGSCCNELDIWEANTRATHIAPHPCSQPGLYKCVGDECEQAGVCDKAGCSWNPNVINATHYYGTGDKFTVDTTRKFTVVTQFPSENGKLKELRRLYVQDGKVIQNNVVNINGPPKINFMNDDYCQATGASQFSRLGGMEVMGDAMTRGMVLALSVWWDHVTFMNWLDVGNNGPCNTTEGDPLVAAKIVSNPEVTFSNIRYGEINSTLNMKL</sequence>
<comment type="similarity">
    <text evidence="2 9">Belongs to the glycosyl hydrolase 7 (cellulase C) family.</text>
</comment>
<evidence type="ECO:0000256" key="9">
    <source>
        <dbReference type="RuleBase" id="RU361164"/>
    </source>
</evidence>
<dbReference type="Proteomes" id="UP000027238">
    <property type="component" value="Unassembled WGS sequence"/>
</dbReference>
<dbReference type="HOGENOM" id="CLU_020817_0_1_1"/>
<evidence type="ECO:0000256" key="7">
    <source>
        <dbReference type="ARBA" id="ARBA00023295"/>
    </source>
</evidence>
<evidence type="ECO:0000313" key="12">
    <source>
        <dbReference type="Proteomes" id="UP000027238"/>
    </source>
</evidence>
<evidence type="ECO:0000256" key="4">
    <source>
        <dbReference type="ARBA" id="ARBA00023001"/>
    </source>
</evidence>
<keyword evidence="10" id="KW-0732">Signal</keyword>
<evidence type="ECO:0000256" key="2">
    <source>
        <dbReference type="ARBA" id="ARBA00006044"/>
    </source>
</evidence>
<evidence type="ECO:0000256" key="6">
    <source>
        <dbReference type="ARBA" id="ARBA00023277"/>
    </source>
</evidence>
<dbReference type="OrthoDB" id="412382at2759"/>
<keyword evidence="3 9" id="KW-0378">Hydrolase</keyword>
<evidence type="ECO:0000256" key="1">
    <source>
        <dbReference type="ARBA" id="ARBA00000966"/>
    </source>
</evidence>
<dbReference type="STRING" id="1173701.A0A066WXW3"/>
<reference evidence="12" key="1">
    <citation type="journal article" date="2014" name="Genome Announc.">
        <title>Draft genome sequence of Colletotrichum sublineola, a destructive pathogen of cultivated sorghum.</title>
        <authorList>
            <person name="Baroncelli R."/>
            <person name="Sanz-Martin J.M."/>
            <person name="Rech G.E."/>
            <person name="Sukno S.A."/>
            <person name="Thon M.R."/>
        </authorList>
    </citation>
    <scope>NUCLEOTIDE SEQUENCE [LARGE SCALE GENOMIC DNA]</scope>
    <source>
        <strain evidence="12">TX430BB</strain>
    </source>
</reference>
<dbReference type="GO" id="GO:0008810">
    <property type="term" value="F:cellulase activity"/>
    <property type="evidence" value="ECO:0007669"/>
    <property type="project" value="UniProtKB-EC"/>
</dbReference>